<reference evidence="2 3" key="1">
    <citation type="submission" date="2018-03" db="EMBL/GenBank/DDBJ databases">
        <title>Genomic Encyclopedia of Archaeal and Bacterial Type Strains, Phase II (KMG-II): from individual species to whole genera.</title>
        <authorList>
            <person name="Goeker M."/>
        </authorList>
    </citation>
    <scope>NUCLEOTIDE SEQUENCE [LARGE SCALE GENOMIC DNA]</scope>
    <source>
        <strain evidence="2 3">DSM 19711</strain>
    </source>
</reference>
<comment type="caution">
    <text evidence="2">The sequence shown here is derived from an EMBL/GenBank/DDBJ whole genome shotgun (WGS) entry which is preliminary data.</text>
</comment>
<keyword evidence="3" id="KW-1185">Reference proteome</keyword>
<evidence type="ECO:0000313" key="3">
    <source>
        <dbReference type="Proteomes" id="UP000238083"/>
    </source>
</evidence>
<proteinExistence type="predicted"/>
<dbReference type="EMBL" id="PVZF01000006">
    <property type="protein sequence ID" value="PRY14537.1"/>
    <property type="molecule type" value="Genomic_DNA"/>
</dbReference>
<sequence length="125" mass="12855">MEPRPRPGSSGQAHGLSDVVRAALTDPHHPGARSLRRTLLDLGWSPPPARPAAPRVPGEETALVELLAAGFSAHEAAAQLDVPLRELGARLTRLRLHHGCTGTATALRRASAAAASGTGPPGPGH</sequence>
<evidence type="ECO:0000256" key="1">
    <source>
        <dbReference type="SAM" id="MobiDB-lite"/>
    </source>
</evidence>
<protein>
    <submittedName>
        <fullName evidence="2">Uncharacterized protein</fullName>
    </submittedName>
</protein>
<dbReference type="RefSeq" id="WP_146149393.1">
    <property type="nucleotide sequence ID" value="NZ_PVZF01000006.1"/>
</dbReference>
<dbReference type="AlphaFoldDB" id="A0A2T0R398"/>
<accession>A0A2T0R398</accession>
<feature type="region of interest" description="Disordered" evidence="1">
    <location>
        <begin position="1"/>
        <end position="32"/>
    </location>
</feature>
<gene>
    <name evidence="2" type="ORF">CLV37_10695</name>
</gene>
<organism evidence="2 3">
    <name type="scientific">Kineococcus rhizosphaerae</name>
    <dbReference type="NCBI Taxonomy" id="559628"/>
    <lineage>
        <taxon>Bacteria</taxon>
        <taxon>Bacillati</taxon>
        <taxon>Actinomycetota</taxon>
        <taxon>Actinomycetes</taxon>
        <taxon>Kineosporiales</taxon>
        <taxon>Kineosporiaceae</taxon>
        <taxon>Kineococcus</taxon>
    </lineage>
</organism>
<dbReference type="Proteomes" id="UP000238083">
    <property type="component" value="Unassembled WGS sequence"/>
</dbReference>
<evidence type="ECO:0000313" key="2">
    <source>
        <dbReference type="EMBL" id="PRY14537.1"/>
    </source>
</evidence>
<name>A0A2T0R398_9ACTN</name>